<feature type="transmembrane region" description="Helical" evidence="1">
    <location>
        <begin position="149"/>
        <end position="171"/>
    </location>
</feature>
<dbReference type="KEGG" id="smx:SM11_pC1339"/>
<sequence>MDLDMQIELFEQALIELDNDDELINRVLEISSKTKTCACFATVYRKNSQKGAGSIAEVASLFVLWSAWVTGFLGLLWLGIYSLLLPALVRGVGDVAQALATRAQRTGPPGIVLSVVIVRAARAAVIAAAVAWLAYIWRIRAAALAGSEPGAIVIPGLLNGIIALLVADLLWQMSKALIAYRMGLGSKDGSNADELAFRSSQRLVHLRFQDPASRCGSPRAAHRGLKAKCL</sequence>
<reference evidence="2 3" key="1">
    <citation type="journal article" date="2011" name="J. Biotechnol.">
        <title>The complete genome sequence of the dominant Sinorhizobium meliloti field isolate SM11 extends the S. meliloti pan-genome.</title>
        <authorList>
            <person name="Schneiker-Bekel S."/>
            <person name="Wibberg D."/>
            <person name="Bekel T."/>
            <person name="Blom J."/>
            <person name="Linke B."/>
            <person name="Neuweger H."/>
            <person name="Stiens M."/>
            <person name="Vorholter F.J."/>
            <person name="Weidner S."/>
            <person name="Goesmann A."/>
            <person name="Puhler A."/>
            <person name="Schluter A."/>
        </authorList>
    </citation>
    <scope>NUCLEOTIDE SEQUENCE [LARGE SCALE GENOMIC DNA]</scope>
    <source>
        <strain evidence="2 3">SM11</strain>
        <plasmid evidence="3">pSmeSM11c</plasmid>
    </source>
</reference>
<organism evidence="2 3">
    <name type="scientific">Sinorhizobium meliloti (strain SM11)</name>
    <dbReference type="NCBI Taxonomy" id="707241"/>
    <lineage>
        <taxon>Bacteria</taxon>
        <taxon>Pseudomonadati</taxon>
        <taxon>Pseudomonadota</taxon>
        <taxon>Alphaproteobacteria</taxon>
        <taxon>Hyphomicrobiales</taxon>
        <taxon>Rhizobiaceae</taxon>
        <taxon>Sinorhizobium/Ensifer group</taxon>
        <taxon>Sinorhizobium</taxon>
    </lineage>
</organism>
<keyword evidence="1" id="KW-0812">Transmembrane</keyword>
<name>F7XB13_SINMM</name>
<evidence type="ECO:0000313" key="2">
    <source>
        <dbReference type="EMBL" id="AEH82412.1"/>
    </source>
</evidence>
<keyword evidence="1" id="KW-1133">Transmembrane helix</keyword>
<evidence type="ECO:0000256" key="1">
    <source>
        <dbReference type="SAM" id="Phobius"/>
    </source>
</evidence>
<accession>F7XB13</accession>
<proteinExistence type="predicted"/>
<feature type="transmembrane region" description="Helical" evidence="1">
    <location>
        <begin position="65"/>
        <end position="89"/>
    </location>
</feature>
<keyword evidence="2" id="KW-0614">Plasmid</keyword>
<dbReference type="AlphaFoldDB" id="F7XB13"/>
<geneLocation type="plasmid" evidence="2 3">
    <name>pSmeSM11c</name>
</geneLocation>
<dbReference type="HOGENOM" id="CLU_108503_0_0_5"/>
<feature type="transmembrane region" description="Helical" evidence="1">
    <location>
        <begin position="110"/>
        <end position="137"/>
    </location>
</feature>
<keyword evidence="1" id="KW-0472">Membrane</keyword>
<dbReference type="EMBL" id="CP001831">
    <property type="protein sequence ID" value="AEH82412.1"/>
    <property type="molecule type" value="Genomic_DNA"/>
</dbReference>
<evidence type="ECO:0000313" key="3">
    <source>
        <dbReference type="Proteomes" id="UP000009045"/>
    </source>
</evidence>
<gene>
    <name evidence="2" type="ordered locus">SM11_pC1339</name>
</gene>
<dbReference type="Proteomes" id="UP000009045">
    <property type="component" value="Plasmid pSmeSM11c"/>
</dbReference>
<dbReference type="PATRIC" id="fig|707241.3.peg.5264"/>
<protein>
    <submittedName>
        <fullName evidence="2">Conserved hypothetical membrane protein</fullName>
    </submittedName>
</protein>